<proteinExistence type="predicted"/>
<dbReference type="Pfam" id="PF00892">
    <property type="entry name" value="EamA"/>
    <property type="match status" value="2"/>
</dbReference>
<dbReference type="Proteomes" id="UP000008963">
    <property type="component" value="Chromosome"/>
</dbReference>
<dbReference type="EMBL" id="FQ312005">
    <property type="protein sequence ID" value="CBW25986.1"/>
    <property type="molecule type" value="Genomic_DNA"/>
</dbReference>
<keyword evidence="1" id="KW-1133">Transmembrane helix</keyword>
<feature type="transmembrane region" description="Helical" evidence="1">
    <location>
        <begin position="150"/>
        <end position="172"/>
    </location>
</feature>
<sequence length="291" mass="32712">MKEVYLYGLGANLTFAIGSQIFTIYSRQISSSWMNCFKAIIGALAFGIFVSLFGSWHSIEPKYFALFFFSGFMGLGIGDIFLLKSFSLMGPGRTLMIFGFQPLLIGTLSYFVFDQALDPKKFLAIFFCILCLATFSLESFKKSGTWDFRAISIAFIGVLLDGIGVIITRYSFDFNPELTAMEGNFHRCLGAIFAFILLSFWKPFNFFSKWKEQNIKARSILIFGSLMGTFLSLALYLKAIQTAHLATLSGIAITGTIFSSLLECLVEKKWPSRYLVVSFIFFLGGMYILSF</sequence>
<feature type="transmembrane region" description="Helical" evidence="1">
    <location>
        <begin position="219"/>
        <end position="237"/>
    </location>
</feature>
<gene>
    <name evidence="3" type="ordered locus">BMS_1105</name>
</gene>
<evidence type="ECO:0000313" key="4">
    <source>
        <dbReference type="Proteomes" id="UP000008963"/>
    </source>
</evidence>
<dbReference type="KEGG" id="bmx:BMS_1105"/>
<feature type="transmembrane region" description="Helical" evidence="1">
    <location>
        <begin position="184"/>
        <end position="207"/>
    </location>
</feature>
<feature type="transmembrane region" description="Helical" evidence="1">
    <location>
        <begin position="119"/>
        <end position="138"/>
    </location>
</feature>
<feature type="transmembrane region" description="Helical" evidence="1">
    <location>
        <begin position="274"/>
        <end position="290"/>
    </location>
</feature>
<keyword evidence="4" id="KW-1185">Reference proteome</keyword>
<evidence type="ECO:0000259" key="2">
    <source>
        <dbReference type="Pfam" id="PF00892"/>
    </source>
</evidence>
<dbReference type="InterPro" id="IPR000620">
    <property type="entry name" value="EamA_dom"/>
</dbReference>
<dbReference type="HOGENOM" id="CLU_952281_0_0_7"/>
<keyword evidence="1" id="KW-0472">Membrane</keyword>
<feature type="transmembrane region" description="Helical" evidence="1">
    <location>
        <begin position="37"/>
        <end position="57"/>
    </location>
</feature>
<name>E1WYD8_HALMS</name>
<dbReference type="OrthoDB" id="5294066at2"/>
<organism evidence="3 4">
    <name type="scientific">Halobacteriovorax marinus (strain ATCC BAA-682 / DSM 15412 / SJ)</name>
    <name type="common">Bacteriovorax marinus</name>
    <dbReference type="NCBI Taxonomy" id="862908"/>
    <lineage>
        <taxon>Bacteria</taxon>
        <taxon>Pseudomonadati</taxon>
        <taxon>Bdellovibrionota</taxon>
        <taxon>Bacteriovoracia</taxon>
        <taxon>Bacteriovoracales</taxon>
        <taxon>Halobacteriovoraceae</taxon>
        <taxon>Halobacteriovorax</taxon>
    </lineage>
</organism>
<feature type="domain" description="EamA" evidence="2">
    <location>
        <begin position="5"/>
        <end position="133"/>
    </location>
</feature>
<dbReference type="GO" id="GO:0016020">
    <property type="term" value="C:membrane"/>
    <property type="evidence" value="ECO:0007669"/>
    <property type="project" value="InterPro"/>
</dbReference>
<dbReference type="STRING" id="862908.BMS_1105"/>
<feature type="transmembrane region" description="Helical" evidence="1">
    <location>
        <begin position="95"/>
        <end position="113"/>
    </location>
</feature>
<feature type="transmembrane region" description="Helical" evidence="1">
    <location>
        <begin position="243"/>
        <end position="262"/>
    </location>
</feature>
<evidence type="ECO:0000256" key="1">
    <source>
        <dbReference type="SAM" id="Phobius"/>
    </source>
</evidence>
<protein>
    <submittedName>
        <fullName evidence="3">Membrane protein</fullName>
    </submittedName>
</protein>
<dbReference type="RefSeq" id="WP_014243770.1">
    <property type="nucleotide sequence ID" value="NC_016620.1"/>
</dbReference>
<feature type="domain" description="EamA" evidence="2">
    <location>
        <begin position="150"/>
        <end position="290"/>
    </location>
</feature>
<accession>E1WYD8</accession>
<evidence type="ECO:0000313" key="3">
    <source>
        <dbReference type="EMBL" id="CBW25986.1"/>
    </source>
</evidence>
<feature type="transmembrane region" description="Helical" evidence="1">
    <location>
        <begin position="63"/>
        <end position="83"/>
    </location>
</feature>
<dbReference type="AlphaFoldDB" id="E1WYD8"/>
<feature type="transmembrane region" description="Helical" evidence="1">
    <location>
        <begin position="6"/>
        <end position="25"/>
    </location>
</feature>
<reference evidence="4" key="1">
    <citation type="journal article" date="2013" name="ISME J.">
        <title>A small predatory core genome in the divergent marine Bacteriovorax marinus SJ and the terrestrial Bdellovibrio bacteriovorus.</title>
        <authorList>
            <person name="Crossman L.C."/>
            <person name="Chen H."/>
            <person name="Cerdeno-Tarraga A.M."/>
            <person name="Brooks K."/>
            <person name="Quail M.A."/>
            <person name="Pineiro S.A."/>
            <person name="Hobley L."/>
            <person name="Sockett R.E."/>
            <person name="Bentley S.D."/>
            <person name="Parkhill J."/>
            <person name="Williams H.N."/>
            <person name="Stine O.C."/>
        </authorList>
    </citation>
    <scope>NUCLEOTIDE SEQUENCE [LARGE SCALE GENOMIC DNA]</scope>
    <source>
        <strain evidence="4">ATCC BAA-682 / DSM 15412 / SJ</strain>
    </source>
</reference>
<dbReference type="InterPro" id="IPR037185">
    <property type="entry name" value="EmrE-like"/>
</dbReference>
<dbReference type="PATRIC" id="fig|862908.3.peg.1053"/>
<keyword evidence="1" id="KW-0812">Transmembrane</keyword>
<dbReference type="SUPFAM" id="SSF103481">
    <property type="entry name" value="Multidrug resistance efflux transporter EmrE"/>
    <property type="match status" value="2"/>
</dbReference>
<dbReference type="eggNOG" id="COG0697">
    <property type="taxonomic scope" value="Bacteria"/>
</dbReference>